<feature type="active site" description="Charge relay system" evidence="5 6">
    <location>
        <position position="371"/>
    </location>
</feature>
<dbReference type="Pfam" id="PF00082">
    <property type="entry name" value="Peptidase_S8"/>
    <property type="match status" value="1"/>
</dbReference>
<evidence type="ECO:0000256" key="7">
    <source>
        <dbReference type="RuleBase" id="RU003355"/>
    </source>
</evidence>
<dbReference type="InterPro" id="IPR000209">
    <property type="entry name" value="Peptidase_S8/S53_dom"/>
</dbReference>
<proteinExistence type="inferred from homology"/>
<name>A0A8J7QGF7_9BACT</name>
<dbReference type="EMBL" id="JAFREP010000004">
    <property type="protein sequence ID" value="MBO1318085.1"/>
    <property type="molecule type" value="Genomic_DNA"/>
</dbReference>
<evidence type="ECO:0000256" key="2">
    <source>
        <dbReference type="ARBA" id="ARBA00022670"/>
    </source>
</evidence>
<keyword evidence="2 6" id="KW-0645">Protease</keyword>
<feature type="active site" description="Charge relay system" evidence="5 6">
    <location>
        <position position="167"/>
    </location>
</feature>
<dbReference type="CDD" id="cd07474">
    <property type="entry name" value="Peptidases_S8_subtilisin_Vpr-like"/>
    <property type="match status" value="1"/>
</dbReference>
<reference evidence="9" key="1">
    <citation type="submission" date="2021-03" db="EMBL/GenBank/DDBJ databases">
        <authorList>
            <person name="Wang G."/>
        </authorList>
    </citation>
    <scope>NUCLEOTIDE SEQUENCE</scope>
    <source>
        <strain evidence="9">KCTC 12899</strain>
    </source>
</reference>
<dbReference type="InterPro" id="IPR015500">
    <property type="entry name" value="Peptidase_S8_subtilisin-rel"/>
</dbReference>
<dbReference type="PROSITE" id="PS51892">
    <property type="entry name" value="SUBTILASE"/>
    <property type="match status" value="1"/>
</dbReference>
<comment type="caution">
    <text evidence="9">The sequence shown here is derived from an EMBL/GenBank/DDBJ whole genome shotgun (WGS) entry which is preliminary data.</text>
</comment>
<dbReference type="SUPFAM" id="SSF52743">
    <property type="entry name" value="Subtilisin-like"/>
    <property type="match status" value="1"/>
</dbReference>
<feature type="active site" description="Charge relay system" evidence="5 6">
    <location>
        <position position="206"/>
    </location>
</feature>
<keyword evidence="10" id="KW-1185">Reference proteome</keyword>
<evidence type="ECO:0000313" key="10">
    <source>
        <dbReference type="Proteomes" id="UP000664417"/>
    </source>
</evidence>
<dbReference type="InterPro" id="IPR050131">
    <property type="entry name" value="Peptidase_S8_subtilisin-like"/>
</dbReference>
<accession>A0A8J7QGF7</accession>
<evidence type="ECO:0000313" key="9">
    <source>
        <dbReference type="EMBL" id="MBO1318085.1"/>
    </source>
</evidence>
<sequence>MTPIPRAARARLLTLPIILAISVLFCFPLSAQFTKDQPGADGWLVQLEGAPLARHLKHAPARNKKAALDQRAHLAGIRQQVLGNLKQADVAFVEKQRYETLIHAVAIEADAATAARIRDLPGVIAVSPNQRRHVRPTAITRMAAPAQQTKETPDTNRGEGRVIAIIDTGVDYSHPDLGGGFGPEFKVIGGYDFVDNDSDPMDGHWHGTHVAGIAAGDGQVKGIAPKAKLLAYRVLGPFGGLDTDIIAALERAADPDQNPLTDDAADVVNLSLGGPGHADDILSKAVDAAVEIGMVVVVAAGNNGNQRYRVDSPGSARLAVTVAALDQAGAVAGYSSFGPGRPQIAKPDLAALGTLTSTMPGNQYGEASGTSMASPAVAGAAAAILQRFPDFTPEQVKQRLMTTSEPVGDAPFYAAGSGALRLDAVLNNRLQVESTRTYLGRINQKTASWQQGVSLRITNHAEEAHTVTLSPRAQRPLGVSVTATLSETTLRLGPGETETVTATITVDNRRGEYSRKHGWFFQLPIQVSTDGQNQRVALFADKYLKVDLVPKDNQSIILHAGTIGEDLSPDEDFFGSQDLFAEPGPQSILVHASAFVGQNATRDYVWYKEIEVENDTRITFDPADCTNTWSPRFIGLDGREQTFTHQNLLVHHLAYPRPRGGALHDTNNKFPQEVRTTDLPAYLDLTAMALVDLGANRVALMGAPLRNFGDEPSPVFDVRDFVKIPVDLDLAAAADASSLYLEVNSDRGHWFFGNRIIQPIPDPEGDPREHHLKGRQNLELYVPADWSSLLPRRKGNEAQHLGFWLSTESVRNGVSGGSITPIYQVTEKGTLLAHRRRGPEDVWPLTEGTPRTRINLNGGNPIPHLGLAFDPDRLRLVLDSLRFADMAVNSDGIGAGAAFQITVIRDDRVLVDQENLWAVLERATDWGPGDYEIHLTIGGASARYRARYDGETRHHAASPVVGRAAYSDGRLTLDFLDRATHQPDDPDFTFDETNLVVAVAARRGGETDWQPLDITRDPNQVGRYHCQPPVPALDQRIDLQVTALDPRTGGETELIVPGYLHRGHATLIPWVVNNERFQNQLAFFNGTDQTQTVQLTAAADSGETRRRTIILPAHSLQTPSPQHLFPGLDRYSLRMVAEDINVRCAFTTRNHNAAPAQTTGLPENQWSPELTFGYLARDLIPALVLTAPAQTGTTPDDERVDLVLSGAGGEIGRHSLTLTEGRPGAFTLAQFFDADRFETTMHLRATTESGAPLAGTVFSFNEQRAPAMATALSWRTGVATEQLIPWVVANDRWVSEITLVNRGPRMAKAVFTAYPSEDTAPITITRPIERGLTVLHAADLFPFGKGYTLTLQGLHGDLDVTYTTLATNNRGLPSPSMTTAVKDEERGPILDFALVPRHGFSAMVVTAPRAETESEVLVTVFRGDGGRLETTRTLSVGRPLVLPLEDFLPLGAEDETVAVRVQSRADLPLAGTVFHFNEAGEASMSKAARFH</sequence>
<evidence type="ECO:0000256" key="6">
    <source>
        <dbReference type="PROSITE-ProRule" id="PRU01240"/>
    </source>
</evidence>
<evidence type="ECO:0000256" key="1">
    <source>
        <dbReference type="ARBA" id="ARBA00011073"/>
    </source>
</evidence>
<dbReference type="PANTHER" id="PTHR43806:SF11">
    <property type="entry name" value="CEREVISIN-RELATED"/>
    <property type="match status" value="1"/>
</dbReference>
<dbReference type="InterPro" id="IPR034213">
    <property type="entry name" value="S8_Vpr-like"/>
</dbReference>
<comment type="similarity">
    <text evidence="1 6 7">Belongs to the peptidase S8 family.</text>
</comment>
<dbReference type="Proteomes" id="UP000664417">
    <property type="component" value="Unassembled WGS sequence"/>
</dbReference>
<evidence type="ECO:0000256" key="5">
    <source>
        <dbReference type="PIRSR" id="PIRSR615500-1"/>
    </source>
</evidence>
<keyword evidence="4 6" id="KW-0720">Serine protease</keyword>
<dbReference type="PROSITE" id="PS00138">
    <property type="entry name" value="SUBTILASE_SER"/>
    <property type="match status" value="1"/>
</dbReference>
<dbReference type="PROSITE" id="PS00137">
    <property type="entry name" value="SUBTILASE_HIS"/>
    <property type="match status" value="1"/>
</dbReference>
<dbReference type="InterPro" id="IPR023828">
    <property type="entry name" value="Peptidase_S8_Ser-AS"/>
</dbReference>
<protein>
    <submittedName>
        <fullName evidence="9">S8 family serine peptidase</fullName>
    </submittedName>
</protein>
<evidence type="ECO:0000259" key="8">
    <source>
        <dbReference type="Pfam" id="PF00082"/>
    </source>
</evidence>
<dbReference type="InterPro" id="IPR022398">
    <property type="entry name" value="Peptidase_S8_His-AS"/>
</dbReference>
<feature type="domain" description="Peptidase S8/S53" evidence="8">
    <location>
        <begin position="158"/>
        <end position="407"/>
    </location>
</feature>
<evidence type="ECO:0000256" key="3">
    <source>
        <dbReference type="ARBA" id="ARBA00022801"/>
    </source>
</evidence>
<dbReference type="InterPro" id="IPR036852">
    <property type="entry name" value="Peptidase_S8/S53_dom_sf"/>
</dbReference>
<dbReference type="GO" id="GO:0004252">
    <property type="term" value="F:serine-type endopeptidase activity"/>
    <property type="evidence" value="ECO:0007669"/>
    <property type="project" value="UniProtKB-UniRule"/>
</dbReference>
<dbReference type="GO" id="GO:0006508">
    <property type="term" value="P:proteolysis"/>
    <property type="evidence" value="ECO:0007669"/>
    <property type="project" value="UniProtKB-KW"/>
</dbReference>
<dbReference type="PROSITE" id="PS00136">
    <property type="entry name" value="SUBTILASE_ASP"/>
    <property type="match status" value="1"/>
</dbReference>
<keyword evidence="3 6" id="KW-0378">Hydrolase</keyword>
<gene>
    <name evidence="9" type="ORF">J3U88_06385</name>
</gene>
<dbReference type="PANTHER" id="PTHR43806">
    <property type="entry name" value="PEPTIDASE S8"/>
    <property type="match status" value="1"/>
</dbReference>
<dbReference type="InterPro" id="IPR023827">
    <property type="entry name" value="Peptidase_S8_Asp-AS"/>
</dbReference>
<evidence type="ECO:0000256" key="4">
    <source>
        <dbReference type="ARBA" id="ARBA00022825"/>
    </source>
</evidence>
<dbReference type="RefSeq" id="WP_207857669.1">
    <property type="nucleotide sequence ID" value="NZ_JAFREP010000004.1"/>
</dbReference>
<dbReference type="PRINTS" id="PR00723">
    <property type="entry name" value="SUBTILISIN"/>
</dbReference>
<organism evidence="9 10">
    <name type="scientific">Acanthopleuribacter pedis</name>
    <dbReference type="NCBI Taxonomy" id="442870"/>
    <lineage>
        <taxon>Bacteria</taxon>
        <taxon>Pseudomonadati</taxon>
        <taxon>Acidobacteriota</taxon>
        <taxon>Holophagae</taxon>
        <taxon>Acanthopleuribacterales</taxon>
        <taxon>Acanthopleuribacteraceae</taxon>
        <taxon>Acanthopleuribacter</taxon>
    </lineage>
</organism>
<dbReference type="Gene3D" id="3.40.50.200">
    <property type="entry name" value="Peptidase S8/S53 domain"/>
    <property type="match status" value="1"/>
</dbReference>